<organism evidence="1">
    <name type="scientific">Arion vulgaris</name>
    <dbReference type="NCBI Taxonomy" id="1028688"/>
    <lineage>
        <taxon>Eukaryota</taxon>
        <taxon>Metazoa</taxon>
        <taxon>Spiralia</taxon>
        <taxon>Lophotrochozoa</taxon>
        <taxon>Mollusca</taxon>
        <taxon>Gastropoda</taxon>
        <taxon>Heterobranchia</taxon>
        <taxon>Euthyneura</taxon>
        <taxon>Panpulmonata</taxon>
        <taxon>Eupulmonata</taxon>
        <taxon>Stylommatophora</taxon>
        <taxon>Helicina</taxon>
        <taxon>Arionoidea</taxon>
        <taxon>Arionidae</taxon>
        <taxon>Arion</taxon>
    </lineage>
</organism>
<proteinExistence type="predicted"/>
<dbReference type="EMBL" id="HACG01036882">
    <property type="protein sequence ID" value="CEK83747.1"/>
    <property type="molecule type" value="Transcribed_RNA"/>
</dbReference>
<sequence>MVQPGNMIPPNSTPQRTLLFRYNGFKTKGFPCKQWITEMSEAVGTTIYEAHSYVLEVFEYPDAERLNKAEERRKNPL</sequence>
<dbReference type="AlphaFoldDB" id="A0A0B7ASZ1"/>
<reference evidence="1" key="1">
    <citation type="submission" date="2014-12" db="EMBL/GenBank/DDBJ databases">
        <title>Insight into the proteome of Arion vulgaris.</title>
        <authorList>
            <person name="Aradska J."/>
            <person name="Bulat T."/>
            <person name="Smidak R."/>
            <person name="Sarate P."/>
            <person name="Gangsoo J."/>
            <person name="Sialana F."/>
            <person name="Bilban M."/>
            <person name="Lubec G."/>
        </authorList>
    </citation>
    <scope>NUCLEOTIDE SEQUENCE</scope>
    <source>
        <tissue evidence="1">Skin</tissue>
    </source>
</reference>
<evidence type="ECO:0000313" key="1">
    <source>
        <dbReference type="EMBL" id="CEK83747.1"/>
    </source>
</evidence>
<gene>
    <name evidence="1" type="primary">ORF138838</name>
    <name evidence="2" type="synonym">ORF138843</name>
    <name evidence="3" type="synonym">ORF138848</name>
</gene>
<evidence type="ECO:0000313" key="2">
    <source>
        <dbReference type="EMBL" id="CEK83748.1"/>
    </source>
</evidence>
<dbReference type="EMBL" id="HACG01036884">
    <property type="protein sequence ID" value="CEK83749.1"/>
    <property type="molecule type" value="Transcribed_RNA"/>
</dbReference>
<evidence type="ECO:0000313" key="3">
    <source>
        <dbReference type="EMBL" id="CEK83749.1"/>
    </source>
</evidence>
<protein>
    <submittedName>
        <fullName evidence="1">Uncharacterized protein</fullName>
    </submittedName>
</protein>
<accession>A0A0B7ASZ1</accession>
<dbReference type="EMBL" id="HACG01036883">
    <property type="protein sequence ID" value="CEK83748.1"/>
    <property type="molecule type" value="Transcribed_RNA"/>
</dbReference>
<name>A0A0B7ASZ1_9EUPU</name>